<name>A0A7S1B5R2_9STRA</name>
<gene>
    <name evidence="9" type="ORF">CHYS00102_LOCUS1899</name>
</gene>
<feature type="compositionally biased region" description="Basic and acidic residues" evidence="8">
    <location>
        <begin position="341"/>
        <end position="361"/>
    </location>
</feature>
<evidence type="ECO:0000256" key="2">
    <source>
        <dbReference type="ARBA" id="ARBA00006164"/>
    </source>
</evidence>
<keyword evidence="5 7" id="KW-0508">mRNA splicing</keyword>
<evidence type="ECO:0000256" key="8">
    <source>
        <dbReference type="SAM" id="MobiDB-lite"/>
    </source>
</evidence>
<feature type="compositionally biased region" description="Polar residues" evidence="8">
    <location>
        <begin position="324"/>
        <end position="336"/>
    </location>
</feature>
<evidence type="ECO:0000256" key="4">
    <source>
        <dbReference type="ARBA" id="ARBA00022728"/>
    </source>
</evidence>
<keyword evidence="6 7" id="KW-0539">Nucleus</keyword>
<evidence type="ECO:0000313" key="9">
    <source>
        <dbReference type="EMBL" id="CAD8874724.1"/>
    </source>
</evidence>
<feature type="compositionally biased region" description="Basic and acidic residues" evidence="8">
    <location>
        <begin position="184"/>
        <end position="217"/>
    </location>
</feature>
<comment type="subcellular location">
    <subcellularLocation>
        <location evidence="1 7">Nucleus</location>
    </subcellularLocation>
</comment>
<sequence>MKTILSHPDSPYIRAIGFLYLRYAADPSILWCWTKPYLYDTEKIKIGASARSPEITIGEFVRGLLTDINYHGTVLPRLPVHTEREIKVQLLLAEENEARAVEHLKSGAIQRFVEGSKVRALYGDEENPITWYDAVIENVNYRDVDGNQLERPTYVVHFPEYGNTESVNLGDICLRRGSFDRDRRCGGHDRERFYPDHGRNPSDGYRYDNTHRHDGPPHRGYPRLPPPGGRRSRSRSRERDTQARPPSPSREDRLMQEVLRRERDKTAARGKAYSQRPATFKTSLTSLAVEGPCGVDGRQGRNSGLENDRRKESSSYSRGLDTVKSGNGSSAFADSHQTPRKTAEELAVMEDKRRRLREKYG</sequence>
<dbReference type="PANTHER" id="PTHR23142">
    <property type="entry name" value="PRE-MRNA-SPLICING FACTOR 38A-RELATED"/>
    <property type="match status" value="1"/>
</dbReference>
<evidence type="ECO:0000256" key="1">
    <source>
        <dbReference type="ARBA" id="ARBA00004123"/>
    </source>
</evidence>
<evidence type="ECO:0000256" key="5">
    <source>
        <dbReference type="ARBA" id="ARBA00023187"/>
    </source>
</evidence>
<keyword evidence="4 7" id="KW-0747">Spliceosome</keyword>
<feature type="compositionally biased region" description="Basic and acidic residues" evidence="8">
    <location>
        <begin position="249"/>
        <end position="267"/>
    </location>
</feature>
<protein>
    <recommendedName>
        <fullName evidence="7">Pre-mRNA-splicing factor 38</fullName>
    </recommendedName>
</protein>
<proteinExistence type="inferred from homology"/>
<comment type="similarity">
    <text evidence="2 7">Belongs to the PRP38 family.</text>
</comment>
<dbReference type="SUPFAM" id="SSF63748">
    <property type="entry name" value="Tudor/PWWP/MBT"/>
    <property type="match status" value="1"/>
</dbReference>
<organism evidence="9">
    <name type="scientific">Corethron hystrix</name>
    <dbReference type="NCBI Taxonomy" id="216773"/>
    <lineage>
        <taxon>Eukaryota</taxon>
        <taxon>Sar</taxon>
        <taxon>Stramenopiles</taxon>
        <taxon>Ochrophyta</taxon>
        <taxon>Bacillariophyta</taxon>
        <taxon>Coscinodiscophyceae</taxon>
        <taxon>Corethrophycidae</taxon>
        <taxon>Corethrales</taxon>
        <taxon>Corethraceae</taxon>
        <taxon>Corethron</taxon>
    </lineage>
</organism>
<evidence type="ECO:0000256" key="3">
    <source>
        <dbReference type="ARBA" id="ARBA00022664"/>
    </source>
</evidence>
<evidence type="ECO:0000256" key="6">
    <source>
        <dbReference type="ARBA" id="ARBA00023242"/>
    </source>
</evidence>
<dbReference type="Gene3D" id="2.30.30.140">
    <property type="match status" value="1"/>
</dbReference>
<dbReference type="GO" id="GO:0000398">
    <property type="term" value="P:mRNA splicing, via spliceosome"/>
    <property type="evidence" value="ECO:0007669"/>
    <property type="project" value="UniProtKB-UniRule"/>
</dbReference>
<dbReference type="GO" id="GO:0005681">
    <property type="term" value="C:spliceosomal complex"/>
    <property type="evidence" value="ECO:0007669"/>
    <property type="project" value="UniProtKB-KW"/>
</dbReference>
<dbReference type="Pfam" id="PF03371">
    <property type="entry name" value="PRP38"/>
    <property type="match status" value="1"/>
</dbReference>
<dbReference type="AlphaFoldDB" id="A0A7S1B5R2"/>
<dbReference type="InterPro" id="IPR005037">
    <property type="entry name" value="PRP38"/>
</dbReference>
<dbReference type="EMBL" id="HBFR01002803">
    <property type="protein sequence ID" value="CAD8874724.1"/>
    <property type="molecule type" value="Transcribed_RNA"/>
</dbReference>
<feature type="region of interest" description="Disordered" evidence="8">
    <location>
        <begin position="184"/>
        <end position="361"/>
    </location>
</feature>
<evidence type="ECO:0000256" key="7">
    <source>
        <dbReference type="RuleBase" id="RU367025"/>
    </source>
</evidence>
<accession>A0A7S1B5R2</accession>
<feature type="compositionally biased region" description="Polar residues" evidence="8">
    <location>
        <begin position="276"/>
        <end position="286"/>
    </location>
</feature>
<reference evidence="9" key="1">
    <citation type="submission" date="2021-01" db="EMBL/GenBank/DDBJ databases">
        <authorList>
            <person name="Corre E."/>
            <person name="Pelletier E."/>
            <person name="Niang G."/>
            <person name="Scheremetjew M."/>
            <person name="Finn R."/>
            <person name="Kale V."/>
            <person name="Holt S."/>
            <person name="Cochrane G."/>
            <person name="Meng A."/>
            <person name="Brown T."/>
            <person name="Cohen L."/>
        </authorList>
    </citation>
    <scope>NUCLEOTIDE SEQUENCE</scope>
    <source>
        <strain evidence="9">308</strain>
    </source>
</reference>
<comment type="function">
    <text evidence="7">Required for pre-mRNA splicing.</text>
</comment>
<keyword evidence="3 7" id="KW-0507">mRNA processing</keyword>